<proteinExistence type="predicted"/>
<dbReference type="EMBL" id="JAHEWS010000013">
    <property type="protein sequence ID" value="MBT1588190.1"/>
    <property type="molecule type" value="Genomic_DNA"/>
</dbReference>
<comment type="caution">
    <text evidence="2">The sequence shown here is derived from an EMBL/GenBank/DDBJ whole genome shotgun (WGS) entry which is preliminary data.</text>
</comment>
<feature type="region of interest" description="Disordered" evidence="1">
    <location>
        <begin position="88"/>
        <end position="107"/>
    </location>
</feature>
<dbReference type="RefSeq" id="WP_214530106.1">
    <property type="nucleotide sequence ID" value="NZ_JAHEWO010000014.1"/>
</dbReference>
<accession>A0ABS5VFB5</accession>
<reference evidence="2 3" key="1">
    <citation type="submission" date="2021-05" db="EMBL/GenBank/DDBJ databases">
        <title>Whole genome sequence of Curtobacterium flaccumfaciens pv. flaccumfaciens strain CFBP 8819.</title>
        <authorList>
            <person name="Osdaghi E."/>
            <person name="Taghouti G."/>
            <person name="Portier P."/>
            <person name="Fazliarab A."/>
            <person name="Taghavi S.M."/>
            <person name="Briand M."/>
            <person name="Le-Saux M."/>
            <person name="Jacques M.-A."/>
        </authorList>
    </citation>
    <scope>NUCLEOTIDE SEQUENCE [LARGE SCALE GENOMIC DNA]</scope>
    <source>
        <strain evidence="2 3">CFBP 8819</strain>
    </source>
</reference>
<name>A0ABS5VFB5_9MICO</name>
<keyword evidence="3" id="KW-1185">Reference proteome</keyword>
<sequence length="107" mass="11232">MKYIHYNGQATMAADDVADAVIQYAAVLGSNGKTDTIDVPTFDDDGQGAIETLLIGPASQITVSPAPEDELEADHDSFVQHLRELAAAAGPARPVHETDLIDGAELS</sequence>
<organism evidence="2 3">
    <name type="scientific">Curtobacterium aurantiacum</name>
    <dbReference type="NCBI Taxonomy" id="3236919"/>
    <lineage>
        <taxon>Bacteria</taxon>
        <taxon>Bacillati</taxon>
        <taxon>Actinomycetota</taxon>
        <taxon>Actinomycetes</taxon>
        <taxon>Micrococcales</taxon>
        <taxon>Microbacteriaceae</taxon>
        <taxon>Curtobacterium</taxon>
    </lineage>
</organism>
<evidence type="ECO:0000313" key="2">
    <source>
        <dbReference type="EMBL" id="MBT1588190.1"/>
    </source>
</evidence>
<evidence type="ECO:0000256" key="1">
    <source>
        <dbReference type="SAM" id="MobiDB-lite"/>
    </source>
</evidence>
<dbReference type="Proteomes" id="UP001519641">
    <property type="component" value="Unassembled WGS sequence"/>
</dbReference>
<protein>
    <submittedName>
        <fullName evidence="2">Uncharacterized protein</fullName>
    </submittedName>
</protein>
<evidence type="ECO:0000313" key="3">
    <source>
        <dbReference type="Proteomes" id="UP001519641"/>
    </source>
</evidence>
<gene>
    <name evidence="2" type="ORF">KK097_10235</name>
</gene>